<accession>A0A512PIP1</accession>
<name>A0A512PIP1_9CELL</name>
<dbReference type="AlphaFoldDB" id="A0A512PIP1"/>
<comment type="caution">
    <text evidence="1">The sequence shown here is derived from an EMBL/GenBank/DDBJ whole genome shotgun (WGS) entry which is preliminary data.</text>
</comment>
<keyword evidence="1" id="KW-0282">Flagellum</keyword>
<organism evidence="1 2">
    <name type="scientific">Cellulomonas soli</name>
    <dbReference type="NCBI Taxonomy" id="931535"/>
    <lineage>
        <taxon>Bacteria</taxon>
        <taxon>Bacillati</taxon>
        <taxon>Actinomycetota</taxon>
        <taxon>Actinomycetes</taxon>
        <taxon>Micrococcales</taxon>
        <taxon>Cellulomonadaceae</taxon>
        <taxon>Cellulomonas</taxon>
    </lineage>
</organism>
<dbReference type="EMBL" id="BKAL01000021">
    <property type="protein sequence ID" value="GEP71066.1"/>
    <property type="molecule type" value="Genomic_DNA"/>
</dbReference>
<reference evidence="1 2" key="1">
    <citation type="submission" date="2019-07" db="EMBL/GenBank/DDBJ databases">
        <title>Whole genome shotgun sequence of Cellulomonas soli NBRC 109434.</title>
        <authorList>
            <person name="Hosoyama A."/>
            <person name="Uohara A."/>
            <person name="Ohji S."/>
            <person name="Ichikawa N."/>
        </authorList>
    </citation>
    <scope>NUCLEOTIDE SEQUENCE [LARGE SCALE GENOMIC DNA]</scope>
    <source>
        <strain evidence="1 2">NBRC 109434</strain>
    </source>
</reference>
<keyword evidence="1" id="KW-0969">Cilium</keyword>
<dbReference type="RefSeq" id="WP_146954825.1">
    <property type="nucleotide sequence ID" value="NZ_BAABBJ010000011.1"/>
</dbReference>
<gene>
    <name evidence="1" type="ORF">CSO01_37810</name>
</gene>
<keyword evidence="1" id="KW-0966">Cell projection</keyword>
<evidence type="ECO:0000313" key="2">
    <source>
        <dbReference type="Proteomes" id="UP000321798"/>
    </source>
</evidence>
<dbReference type="OrthoDB" id="5192391at2"/>
<proteinExistence type="predicted"/>
<protein>
    <submittedName>
        <fullName evidence="1">Flagellar protein FlgA</fullName>
    </submittedName>
</protein>
<sequence length="225" mass="22420">MDTSVLELPAPVAVRLRRPGWRDPRLLAGLAMVAASVALGSWAVRTAQATVPVYVARGALVPGEAVAADRLAVVDVRLGTVGLDGYLSADEPLPTDAVVVRVVGDGELVPRAALGTQDDLDVRPVAVPVSVAPSDGMVVGSQVDLWFVPPTEASLDASGAVAPDGPRSLAAGLTVAQVDRPSGALAGSGATVVHVLVPGDLLSAVLAALASDGTVDVVPVPGTGG</sequence>
<keyword evidence="2" id="KW-1185">Reference proteome</keyword>
<evidence type="ECO:0000313" key="1">
    <source>
        <dbReference type="EMBL" id="GEP71066.1"/>
    </source>
</evidence>
<dbReference type="Proteomes" id="UP000321798">
    <property type="component" value="Unassembled WGS sequence"/>
</dbReference>